<dbReference type="GO" id="GO:0005764">
    <property type="term" value="C:lysosome"/>
    <property type="evidence" value="ECO:0007669"/>
    <property type="project" value="TreeGrafter"/>
</dbReference>
<dbReference type="AlphaFoldDB" id="A0A914XMH3"/>
<dbReference type="InterPro" id="IPR025958">
    <property type="entry name" value="SID1_TM_fam"/>
</dbReference>
<evidence type="ECO:0000256" key="6">
    <source>
        <dbReference type="ARBA" id="ARBA00023136"/>
    </source>
</evidence>
<proteinExistence type="inferred from homology"/>
<keyword evidence="3 8" id="KW-0812">Transmembrane</keyword>
<sequence>MFYGLPVVQLVLIWQNTVNMSGDMDICFFNFRCARSFFSIYAFNSVISNIGYIALGVLFIIMVKQREVLHRRTVGSVMQDEEAEFGLPMHNGLLYALGIAIIMEGILSGSYHICPSPSNYQFDTSFMYILGVLGMLKLYQLRHSDINPNAHVSYAIMAFFIFMAMCGVYFDSLIFYIIFAVCYLIIMTLINVEFYFNTQWTLDFGMFGRMREAYSGIFKECPKGIMPTYKGRFLFLAIADAINILFVISGIITLPKNFASFLLMPFVGNLTLYLAYYLFMKKLHHEHIRLRTIAFILLASASWGASLYFFMNNVSDWIETPANSRTLNRECVLFHFYDNHDIWHFLSAMSLFFSFNIFLSLDDDLKWVRRNKIAVF</sequence>
<feature type="transmembrane region" description="Helical" evidence="8">
    <location>
        <begin position="151"/>
        <end position="170"/>
    </location>
</feature>
<dbReference type="GO" id="GO:0003725">
    <property type="term" value="F:double-stranded RNA binding"/>
    <property type="evidence" value="ECO:0007669"/>
    <property type="project" value="TreeGrafter"/>
</dbReference>
<keyword evidence="9" id="KW-1185">Reference proteome</keyword>
<name>A0A914XMH3_9BILA</name>
<organism evidence="9 10">
    <name type="scientific">Plectus sambesii</name>
    <dbReference type="NCBI Taxonomy" id="2011161"/>
    <lineage>
        <taxon>Eukaryota</taxon>
        <taxon>Metazoa</taxon>
        <taxon>Ecdysozoa</taxon>
        <taxon>Nematoda</taxon>
        <taxon>Chromadorea</taxon>
        <taxon>Plectida</taxon>
        <taxon>Plectina</taxon>
        <taxon>Plectoidea</taxon>
        <taxon>Plectidae</taxon>
        <taxon>Plectus</taxon>
    </lineage>
</organism>
<evidence type="ECO:0000256" key="2">
    <source>
        <dbReference type="ARBA" id="ARBA00006618"/>
    </source>
</evidence>
<keyword evidence="5 8" id="KW-1133">Transmembrane helix</keyword>
<evidence type="ECO:0000313" key="10">
    <source>
        <dbReference type="WBParaSite" id="PSAMB.scaffold9558size4844.g32532.t1"/>
    </source>
</evidence>
<feature type="transmembrane region" description="Helical" evidence="8">
    <location>
        <begin position="233"/>
        <end position="252"/>
    </location>
</feature>
<protein>
    <submittedName>
        <fullName evidence="10">Uncharacterized protein</fullName>
    </submittedName>
</protein>
<feature type="transmembrane region" description="Helical" evidence="8">
    <location>
        <begin position="292"/>
        <end position="311"/>
    </location>
</feature>
<dbReference type="GO" id="GO:0005886">
    <property type="term" value="C:plasma membrane"/>
    <property type="evidence" value="ECO:0007669"/>
    <property type="project" value="TreeGrafter"/>
</dbReference>
<feature type="transmembrane region" description="Helical" evidence="8">
    <location>
        <begin position="38"/>
        <end position="63"/>
    </location>
</feature>
<keyword evidence="7" id="KW-0325">Glycoprotein</keyword>
<feature type="transmembrane region" description="Helical" evidence="8">
    <location>
        <begin position="258"/>
        <end position="280"/>
    </location>
</feature>
<evidence type="ECO:0000256" key="7">
    <source>
        <dbReference type="ARBA" id="ARBA00023180"/>
    </source>
</evidence>
<feature type="transmembrane region" description="Helical" evidence="8">
    <location>
        <begin position="119"/>
        <end position="139"/>
    </location>
</feature>
<reference evidence="10" key="1">
    <citation type="submission" date="2022-11" db="UniProtKB">
        <authorList>
            <consortium name="WormBaseParasite"/>
        </authorList>
    </citation>
    <scope>IDENTIFICATION</scope>
</reference>
<comment type="similarity">
    <text evidence="2">Belongs to the SID1 family.</text>
</comment>
<comment type="subcellular location">
    <subcellularLocation>
        <location evidence="1">Membrane</location>
        <topology evidence="1">Multi-pass membrane protein</topology>
    </subcellularLocation>
</comment>
<evidence type="ECO:0000313" key="9">
    <source>
        <dbReference type="Proteomes" id="UP000887566"/>
    </source>
</evidence>
<dbReference type="PANTHER" id="PTHR12185:SF14">
    <property type="entry name" value="CHOLESTEROL UPTAKE PROTEIN 1"/>
    <property type="match status" value="1"/>
</dbReference>
<dbReference type="Pfam" id="PF13965">
    <property type="entry name" value="SID-1_RNA_chan"/>
    <property type="match status" value="1"/>
</dbReference>
<dbReference type="GO" id="GO:0051033">
    <property type="term" value="F:RNA transmembrane transporter activity"/>
    <property type="evidence" value="ECO:0007669"/>
    <property type="project" value="TreeGrafter"/>
</dbReference>
<evidence type="ECO:0000256" key="1">
    <source>
        <dbReference type="ARBA" id="ARBA00004141"/>
    </source>
</evidence>
<evidence type="ECO:0000256" key="3">
    <source>
        <dbReference type="ARBA" id="ARBA00022692"/>
    </source>
</evidence>
<keyword evidence="6 8" id="KW-0472">Membrane</keyword>
<feature type="transmembrane region" description="Helical" evidence="8">
    <location>
        <begin position="93"/>
        <end position="113"/>
    </location>
</feature>
<dbReference type="Proteomes" id="UP000887566">
    <property type="component" value="Unplaced"/>
</dbReference>
<accession>A0A914XMH3</accession>
<feature type="transmembrane region" description="Helical" evidence="8">
    <location>
        <begin position="342"/>
        <end position="361"/>
    </location>
</feature>
<keyword evidence="4" id="KW-0732">Signal</keyword>
<evidence type="ECO:0000256" key="5">
    <source>
        <dbReference type="ARBA" id="ARBA00022989"/>
    </source>
</evidence>
<dbReference type="WBParaSite" id="PSAMB.scaffold9558size4844.g32532.t1">
    <property type="protein sequence ID" value="PSAMB.scaffold9558size4844.g32532.t1"/>
    <property type="gene ID" value="PSAMB.scaffold9558size4844.g32532"/>
</dbReference>
<evidence type="ECO:0000256" key="8">
    <source>
        <dbReference type="SAM" id="Phobius"/>
    </source>
</evidence>
<feature type="transmembrane region" description="Helical" evidence="8">
    <location>
        <begin position="176"/>
        <end position="196"/>
    </location>
</feature>
<evidence type="ECO:0000256" key="4">
    <source>
        <dbReference type="ARBA" id="ARBA00022729"/>
    </source>
</evidence>
<dbReference type="PANTHER" id="PTHR12185">
    <property type="entry name" value="SID1 TRANSMEMBRANE FAMILY MEMEBER"/>
    <property type="match status" value="1"/>
</dbReference>